<feature type="domain" description="RNase III" evidence="1">
    <location>
        <begin position="10"/>
        <end position="135"/>
    </location>
</feature>
<dbReference type="SUPFAM" id="SSF69065">
    <property type="entry name" value="RNase III domain-like"/>
    <property type="match status" value="1"/>
</dbReference>
<evidence type="ECO:0000259" key="1">
    <source>
        <dbReference type="PROSITE" id="PS50142"/>
    </source>
</evidence>
<dbReference type="GO" id="GO:0004525">
    <property type="term" value="F:ribonuclease III activity"/>
    <property type="evidence" value="ECO:0007669"/>
    <property type="project" value="InterPro"/>
</dbReference>
<comment type="caution">
    <text evidence="2">The sequence shown here is derived from an EMBL/GenBank/DDBJ whole genome shotgun (WGS) entry which is preliminary data.</text>
</comment>
<sequence>MHHPSMLPKVEHCQQILDYQFRDRDLCWEALQMAGSGVRSAGSRSIPNGNKRLAIVGDFVLDLILSKDWYDSGELEGTWDNIRQSVVSNAMLGRVGTSSDLVECIQLPNGQKQASAKMMATTVEAVIGAVYLDAGPTGIVAAGNVMKKLGIEHGGDVI</sequence>
<protein>
    <recommendedName>
        <fullName evidence="1">RNase III domain-containing protein</fullName>
    </recommendedName>
</protein>
<evidence type="ECO:0000313" key="3">
    <source>
        <dbReference type="Proteomes" id="UP000606974"/>
    </source>
</evidence>
<dbReference type="AlphaFoldDB" id="A0A8H7AHM3"/>
<name>A0A8H7AHM3_9EURO</name>
<dbReference type="InterPro" id="IPR000999">
    <property type="entry name" value="RNase_III_dom"/>
</dbReference>
<dbReference type="Proteomes" id="UP000606974">
    <property type="component" value="Unassembled WGS sequence"/>
</dbReference>
<dbReference type="GO" id="GO:0006396">
    <property type="term" value="P:RNA processing"/>
    <property type="evidence" value="ECO:0007669"/>
    <property type="project" value="InterPro"/>
</dbReference>
<organism evidence="2 3">
    <name type="scientific">Endocarpon pusillum</name>
    <dbReference type="NCBI Taxonomy" id="364733"/>
    <lineage>
        <taxon>Eukaryota</taxon>
        <taxon>Fungi</taxon>
        <taxon>Dikarya</taxon>
        <taxon>Ascomycota</taxon>
        <taxon>Pezizomycotina</taxon>
        <taxon>Eurotiomycetes</taxon>
        <taxon>Chaetothyriomycetidae</taxon>
        <taxon>Verrucariales</taxon>
        <taxon>Verrucariaceae</taxon>
        <taxon>Endocarpon</taxon>
    </lineage>
</organism>
<reference evidence="2" key="1">
    <citation type="submission" date="2020-02" db="EMBL/GenBank/DDBJ databases">
        <authorList>
            <person name="Palmer J.M."/>
        </authorList>
    </citation>
    <scope>NUCLEOTIDE SEQUENCE</scope>
    <source>
        <strain evidence="2">EPUS1.4</strain>
        <tissue evidence="2">Thallus</tissue>
    </source>
</reference>
<dbReference type="PROSITE" id="PS50142">
    <property type="entry name" value="RNASE_3_2"/>
    <property type="match status" value="1"/>
</dbReference>
<gene>
    <name evidence="2" type="ORF">GJ744_008273</name>
</gene>
<dbReference type="OrthoDB" id="67027at2759"/>
<dbReference type="Gene3D" id="1.10.1520.10">
    <property type="entry name" value="Ribonuclease III domain"/>
    <property type="match status" value="1"/>
</dbReference>
<dbReference type="Pfam" id="PF00636">
    <property type="entry name" value="Ribonuclease_3"/>
    <property type="match status" value="1"/>
</dbReference>
<dbReference type="EMBL" id="JAACFV010000044">
    <property type="protein sequence ID" value="KAF7509213.1"/>
    <property type="molecule type" value="Genomic_DNA"/>
</dbReference>
<dbReference type="CDD" id="cd00593">
    <property type="entry name" value="RIBOc"/>
    <property type="match status" value="1"/>
</dbReference>
<dbReference type="InterPro" id="IPR036389">
    <property type="entry name" value="RNase_III_sf"/>
</dbReference>
<keyword evidence="3" id="KW-1185">Reference proteome</keyword>
<accession>A0A8H7AHM3</accession>
<proteinExistence type="predicted"/>
<evidence type="ECO:0000313" key="2">
    <source>
        <dbReference type="EMBL" id="KAF7509213.1"/>
    </source>
</evidence>